<evidence type="ECO:0000313" key="1">
    <source>
        <dbReference type="EMBL" id="NHN86618.1"/>
    </source>
</evidence>
<accession>A0ABX0JT03</accession>
<evidence type="ECO:0000313" key="2">
    <source>
        <dbReference type="Proteomes" id="UP000635278"/>
    </source>
</evidence>
<reference evidence="1 2" key="1">
    <citation type="journal article" date="2020" name="Int. J. Syst. Evol. Microbiol.">
        <title>Novel acetic acid bacteria from cider fermentations: Acetobacter conturbans sp. nov. and Acetobacter fallax sp. nov.</title>
        <authorList>
            <person name="Sombolestani A.S."/>
            <person name="Cleenwerck I."/>
            <person name="Cnockaert M."/>
            <person name="Borremans W."/>
            <person name="Wieme A.D."/>
            <person name="De Vuyst L."/>
            <person name="Vandamme P."/>
        </authorList>
    </citation>
    <scope>NUCLEOTIDE SEQUENCE [LARGE SCALE GENOMIC DNA]</scope>
    <source>
        <strain evidence="1 2">LMG 30640</strain>
    </source>
</reference>
<name>A0ABX0JT03_9PROT</name>
<dbReference type="EMBL" id="WOTB01000042">
    <property type="protein sequence ID" value="NHN86618.1"/>
    <property type="molecule type" value="Genomic_DNA"/>
</dbReference>
<dbReference type="Proteomes" id="UP000635278">
    <property type="component" value="Unassembled WGS sequence"/>
</dbReference>
<organism evidence="1 2">
    <name type="scientific">Acetobacter musti</name>
    <dbReference type="NCBI Taxonomy" id="864732"/>
    <lineage>
        <taxon>Bacteria</taxon>
        <taxon>Pseudomonadati</taxon>
        <taxon>Pseudomonadota</taxon>
        <taxon>Alphaproteobacteria</taxon>
        <taxon>Acetobacterales</taxon>
        <taxon>Acetobacteraceae</taxon>
        <taxon>Acetobacter</taxon>
    </lineage>
</organism>
<keyword evidence="2" id="KW-1185">Reference proteome</keyword>
<gene>
    <name evidence="1" type="ORF">GOB93_18585</name>
</gene>
<dbReference type="RefSeq" id="WP_173584950.1">
    <property type="nucleotide sequence ID" value="NZ_WOTB01000042.1"/>
</dbReference>
<proteinExistence type="predicted"/>
<comment type="caution">
    <text evidence="1">The sequence shown here is derived from an EMBL/GenBank/DDBJ whole genome shotgun (WGS) entry which is preliminary data.</text>
</comment>
<protein>
    <submittedName>
        <fullName evidence="1">Uncharacterized protein</fullName>
    </submittedName>
</protein>
<sequence>MRDNFRDGMQGMGLRPHQVQGQIYVACDPHDSTDSYHMRKIAEYIPGIHYIPTFRSGHVVATSISGSAAFKTLMDALLSGSPARVNHTVSEARRKNPTNIRYRMREGYARHPLLCYHMLVSLYDRADGRFRAVFEDEWLISVILYRLIRAGYTQEAGDLLANATSFRLTGRRARVTRTMTVASDTLVLSVHGYALSWNAERASFHGRTFITTPDNTSFLVFCHEAAGEKYASVVINTQRFYIRQDEKRFALTQSREEAGVLRFMQLPSEAAVQNGKNDSDGQLVVLRTSQGYACFHPDYNNHMDSPNLLDWEILTLCPLSPGLAGQTVEIPNDNNENVPAISQDEHTELTGTAVRL</sequence>